<feature type="transmembrane region" description="Helical" evidence="6">
    <location>
        <begin position="21"/>
        <end position="41"/>
    </location>
</feature>
<organism evidence="9 10">
    <name type="scientific">Rhodocytophaga rosea</name>
    <dbReference type="NCBI Taxonomy" id="2704465"/>
    <lineage>
        <taxon>Bacteria</taxon>
        <taxon>Pseudomonadati</taxon>
        <taxon>Bacteroidota</taxon>
        <taxon>Cytophagia</taxon>
        <taxon>Cytophagales</taxon>
        <taxon>Rhodocytophagaceae</taxon>
        <taxon>Rhodocytophaga</taxon>
    </lineage>
</organism>
<evidence type="ECO:0000256" key="2">
    <source>
        <dbReference type="ARBA" id="ARBA00022475"/>
    </source>
</evidence>
<dbReference type="GO" id="GO:0022857">
    <property type="term" value="F:transmembrane transporter activity"/>
    <property type="evidence" value="ECO:0007669"/>
    <property type="project" value="TreeGrafter"/>
</dbReference>
<feature type="domain" description="MacB-like periplasmic core" evidence="8">
    <location>
        <begin position="440"/>
        <end position="615"/>
    </location>
</feature>
<protein>
    <submittedName>
        <fullName evidence="9">FtsX-like permease family protein</fullName>
    </submittedName>
</protein>
<dbReference type="AlphaFoldDB" id="A0A6C0GUS1"/>
<reference evidence="9 10" key="1">
    <citation type="submission" date="2020-01" db="EMBL/GenBank/DDBJ databases">
        <authorList>
            <person name="Kim M.K."/>
        </authorList>
    </citation>
    <scope>NUCLEOTIDE SEQUENCE [LARGE SCALE GENOMIC DNA]</scope>
    <source>
        <strain evidence="9 10">172606-1</strain>
    </source>
</reference>
<sequence>MLRNYLTIALRNLQRNKAYTFINVMGLALSITCGILIFTLVKYHLSFDTFHANAGRIYRFVTEQHMDNISYVPNVPNPFGKAFREDYTFAEKAARIATIDGALIALQHGKELKKFKEAEAAFAESEFFDIFNYPLTEGNKSTALTQPNTAIITEKIARKYFGTQNAVNKTFRLNNRIDFTITGILKDLPPNTDRKTEVYLSYSTLKAYDEWLASDDSWGGITGQMQCYTLLKPGVNPADIEKVLPAYVKKYRPTNKNVHHYKLQPLADIHFNAHYGGVMEKRNLWVLSLIGIFLVMTASVNFINLATAQALKRGKEVGVRKVLGGLPTQLFGQFITETGLITLFALVIAYGLSLLALPYMNEWFRSQMTIELFSDKFLAVFMFLLLIVVTLFSGAYPGLILARFQPVLAIKGKLTHRHVGGFPLRRALIVTQFTISQMLIIGVVVIASQMHYSKQSDLGFNKDAVVMIPVASEASDTRTTTLKNQLSRIAGVENVSLCFGAPSSTSHWGTSVKFDNRPEEEVFRINCRAADEQYIPLFDLQLVAGRNLHPSDTVREFIVNETFVRKLNLQSPQEVIGKEIRVNGGNIVAPIVGVVKDFHDQSFHEDINAIFITTLPETYENYAVKINLANVSSTLTTLEKTWSTMHPDHIYEYQFLDEHIAAFYQTEELMLKLIQSFAGIAIFIGCLGLYGLVSFMAVQKVKEIGVRKVLGASAGQIFWLFSREYLPLICIAFLIATPVAHYFMQQWLDDFAYSIPLHVGYYLVALAGSVGIALFSASYQSIKASLANPVKALRNE</sequence>
<keyword evidence="4 6" id="KW-1133">Transmembrane helix</keyword>
<dbReference type="KEGG" id="rhoz:GXP67_11545"/>
<evidence type="ECO:0000256" key="5">
    <source>
        <dbReference type="ARBA" id="ARBA00023136"/>
    </source>
</evidence>
<feature type="domain" description="ABC3 transporter permease C-terminal" evidence="7">
    <location>
        <begin position="677"/>
        <end position="786"/>
    </location>
</feature>
<name>A0A6C0GUS1_9BACT</name>
<feature type="domain" description="MacB-like periplasmic core" evidence="8">
    <location>
        <begin position="20"/>
        <end position="244"/>
    </location>
</feature>
<evidence type="ECO:0000256" key="6">
    <source>
        <dbReference type="SAM" id="Phobius"/>
    </source>
</evidence>
<feature type="transmembrane region" description="Helical" evidence="6">
    <location>
        <begin position="725"/>
        <end position="744"/>
    </location>
</feature>
<comment type="subcellular location">
    <subcellularLocation>
        <location evidence="1">Cell membrane</location>
        <topology evidence="1">Multi-pass membrane protein</topology>
    </subcellularLocation>
</comment>
<keyword evidence="2" id="KW-1003">Cell membrane</keyword>
<feature type="transmembrane region" description="Helical" evidence="6">
    <location>
        <begin position="377"/>
        <end position="402"/>
    </location>
</feature>
<feature type="domain" description="ABC3 transporter permease C-terminal" evidence="7">
    <location>
        <begin position="289"/>
        <end position="406"/>
    </location>
</feature>
<dbReference type="EMBL" id="CP048222">
    <property type="protein sequence ID" value="QHT71979.1"/>
    <property type="molecule type" value="Genomic_DNA"/>
</dbReference>
<dbReference type="PANTHER" id="PTHR30572">
    <property type="entry name" value="MEMBRANE COMPONENT OF TRANSPORTER-RELATED"/>
    <property type="match status" value="1"/>
</dbReference>
<dbReference type="InterPro" id="IPR003838">
    <property type="entry name" value="ABC3_permease_C"/>
</dbReference>
<feature type="transmembrane region" description="Helical" evidence="6">
    <location>
        <begin position="423"/>
        <end position="447"/>
    </location>
</feature>
<dbReference type="Proteomes" id="UP000480178">
    <property type="component" value="Chromosome"/>
</dbReference>
<evidence type="ECO:0000256" key="3">
    <source>
        <dbReference type="ARBA" id="ARBA00022692"/>
    </source>
</evidence>
<feature type="transmembrane region" description="Helical" evidence="6">
    <location>
        <begin position="677"/>
        <end position="698"/>
    </location>
</feature>
<proteinExistence type="predicted"/>
<keyword evidence="3 6" id="KW-0812">Transmembrane</keyword>
<evidence type="ECO:0000313" key="9">
    <source>
        <dbReference type="EMBL" id="QHT71979.1"/>
    </source>
</evidence>
<dbReference type="InterPro" id="IPR025857">
    <property type="entry name" value="MacB_PCD"/>
</dbReference>
<evidence type="ECO:0000313" key="10">
    <source>
        <dbReference type="Proteomes" id="UP000480178"/>
    </source>
</evidence>
<evidence type="ECO:0000256" key="1">
    <source>
        <dbReference type="ARBA" id="ARBA00004651"/>
    </source>
</evidence>
<feature type="transmembrane region" description="Helical" evidence="6">
    <location>
        <begin position="284"/>
        <end position="306"/>
    </location>
</feature>
<feature type="transmembrane region" description="Helical" evidence="6">
    <location>
        <begin position="759"/>
        <end position="779"/>
    </location>
</feature>
<keyword evidence="5 6" id="KW-0472">Membrane</keyword>
<dbReference type="PANTHER" id="PTHR30572:SF18">
    <property type="entry name" value="ABC-TYPE MACROLIDE FAMILY EXPORT SYSTEM PERMEASE COMPONENT 2"/>
    <property type="match status" value="1"/>
</dbReference>
<keyword evidence="10" id="KW-1185">Reference proteome</keyword>
<feature type="transmembrane region" description="Helical" evidence="6">
    <location>
        <begin position="339"/>
        <end position="357"/>
    </location>
</feature>
<dbReference type="Pfam" id="PF12704">
    <property type="entry name" value="MacB_PCD"/>
    <property type="match status" value="2"/>
</dbReference>
<evidence type="ECO:0000259" key="8">
    <source>
        <dbReference type="Pfam" id="PF12704"/>
    </source>
</evidence>
<dbReference type="GO" id="GO:0005886">
    <property type="term" value="C:plasma membrane"/>
    <property type="evidence" value="ECO:0007669"/>
    <property type="project" value="UniProtKB-SubCell"/>
</dbReference>
<evidence type="ECO:0000256" key="4">
    <source>
        <dbReference type="ARBA" id="ARBA00022989"/>
    </source>
</evidence>
<dbReference type="InterPro" id="IPR050250">
    <property type="entry name" value="Macrolide_Exporter_MacB"/>
</dbReference>
<gene>
    <name evidence="9" type="ORF">GXP67_11545</name>
</gene>
<dbReference type="Pfam" id="PF02687">
    <property type="entry name" value="FtsX"/>
    <property type="match status" value="2"/>
</dbReference>
<evidence type="ECO:0000259" key="7">
    <source>
        <dbReference type="Pfam" id="PF02687"/>
    </source>
</evidence>
<accession>A0A6C0GUS1</accession>